<keyword evidence="2" id="KW-1185">Reference proteome</keyword>
<keyword evidence="1" id="KW-0808">Transferase</keyword>
<dbReference type="EMBL" id="JBJURJ010000022">
    <property type="protein sequence ID" value="MFM9331796.1"/>
    <property type="molecule type" value="Genomic_DNA"/>
</dbReference>
<dbReference type="EC" id="2.3.1.-" evidence="1"/>
<accession>A0ACC7P631</accession>
<protein>
    <submittedName>
        <fullName evidence="1">CatB-related O-acetyltransferase</fullName>
        <ecNumber evidence="1">2.3.1.-</ecNumber>
    </submittedName>
</protein>
<proteinExistence type="predicted"/>
<comment type="caution">
    <text evidence="1">The sequence shown here is derived from an EMBL/GenBank/DDBJ whole genome shotgun (WGS) entry which is preliminary data.</text>
</comment>
<name>A0ACC7P631_9BACL</name>
<dbReference type="Proteomes" id="UP001631969">
    <property type="component" value="Unassembled WGS sequence"/>
</dbReference>
<organism evidence="1 2">
    <name type="scientific">Paenibacillus mesotrionivorans</name>
    <dbReference type="NCBI Taxonomy" id="3160968"/>
    <lineage>
        <taxon>Bacteria</taxon>
        <taxon>Bacillati</taxon>
        <taxon>Bacillota</taxon>
        <taxon>Bacilli</taxon>
        <taxon>Bacillales</taxon>
        <taxon>Paenibacillaceae</taxon>
        <taxon>Paenibacillus</taxon>
    </lineage>
</organism>
<sequence>MNRSTKIKLARRFGKLLRFIQYWSVQPENELIHPTVCVETGSRIAPSVSIGRYSYVGHNTMIQSGSIGSFCSVSWNVTIGADEHPVSGASHHPFWYSPAHHDLKSPVWRWGQTKAPPVIGNDVWIGAGATILRGAIIEDGAVIAAGSVVGSHVPAYAVFGGIPGKLLKYAVEDDDLRFALREIRWWEWDEAKLQAASASFGNVEEFVRLYGSLPQQAEKRLSS</sequence>
<gene>
    <name evidence="1" type="ORF">ACI1P1_26200</name>
</gene>
<reference evidence="1" key="1">
    <citation type="submission" date="2024-12" db="EMBL/GenBank/DDBJ databases">
        <authorList>
            <person name="Wu N."/>
        </authorList>
    </citation>
    <scope>NUCLEOTIDE SEQUENCE</scope>
    <source>
        <strain evidence="1">P15</strain>
    </source>
</reference>
<evidence type="ECO:0000313" key="1">
    <source>
        <dbReference type="EMBL" id="MFM9331796.1"/>
    </source>
</evidence>
<evidence type="ECO:0000313" key="2">
    <source>
        <dbReference type="Proteomes" id="UP001631969"/>
    </source>
</evidence>
<keyword evidence="1" id="KW-0012">Acyltransferase</keyword>